<dbReference type="RefSeq" id="WP_232736046.1">
    <property type="nucleotide sequence ID" value="NZ_CP076459.1"/>
</dbReference>
<accession>A0A8F1M9Z1</accession>
<dbReference type="Proteomes" id="UP000677117">
    <property type="component" value="Chromosome"/>
</dbReference>
<dbReference type="KEGG" id="mvl:KOY49_03640"/>
<protein>
    <submittedName>
        <fullName evidence="1">Uncharacterized protein</fullName>
    </submittedName>
</protein>
<evidence type="ECO:0000313" key="1">
    <source>
        <dbReference type="EMBL" id="QWQ31250.1"/>
    </source>
</evidence>
<organism evidence="1 2">
    <name type="scientific">Candidatus Minimicrobia vallesae</name>
    <dbReference type="NCBI Taxonomy" id="2841264"/>
    <lineage>
        <taxon>Bacteria</taxon>
        <taxon>Candidatus Saccharimonadota</taxon>
        <taxon>Candidatus Saccharimonadota incertae sedis</taxon>
        <taxon>Candidatus Minimicrobia</taxon>
    </lineage>
</organism>
<dbReference type="EMBL" id="CP076459">
    <property type="protein sequence ID" value="QWQ31250.1"/>
    <property type="molecule type" value="Genomic_DNA"/>
</dbReference>
<proteinExistence type="predicted"/>
<name>A0A8F1M9Z1_9BACT</name>
<dbReference type="AlphaFoldDB" id="A0A8F1M9Z1"/>
<gene>
    <name evidence="1" type="ORF">KOY49_03640</name>
</gene>
<reference evidence="1" key="1">
    <citation type="submission" date="2021-06" db="EMBL/GenBank/DDBJ databases">
        <title>An adapted protocol for Saccharibacteria cultivation: two new species join this phylum of Candidate Phyla Radiations.</title>
        <authorList>
            <person name="Ibrahim A."/>
            <person name="Maatouk M."/>
            <person name="Raoult D."/>
            <person name="Bittar F."/>
        </authorList>
    </citation>
    <scope>NUCLEOTIDE SEQUENCE</scope>
    <source>
        <strain evidence="1">IHU2</strain>
    </source>
</reference>
<sequence>MSSTPECVKCVTKTPEIEAREELAAIFSDAEQRYNSKVNPELGKAAID</sequence>
<evidence type="ECO:0000313" key="2">
    <source>
        <dbReference type="Proteomes" id="UP000677117"/>
    </source>
</evidence>
<keyword evidence="2" id="KW-1185">Reference proteome</keyword>